<evidence type="ECO:0000313" key="3">
    <source>
        <dbReference type="Proteomes" id="UP000216300"/>
    </source>
</evidence>
<keyword evidence="3" id="KW-1185">Reference proteome</keyword>
<evidence type="ECO:0000256" key="1">
    <source>
        <dbReference type="SAM" id="MobiDB-lite"/>
    </source>
</evidence>
<dbReference type="Proteomes" id="UP000216300">
    <property type="component" value="Unassembled WGS sequence"/>
</dbReference>
<proteinExistence type="predicted"/>
<dbReference type="Gene3D" id="3.40.50.300">
    <property type="entry name" value="P-loop containing nucleotide triphosphate hydrolases"/>
    <property type="match status" value="1"/>
</dbReference>
<feature type="region of interest" description="Disordered" evidence="1">
    <location>
        <begin position="203"/>
        <end position="241"/>
    </location>
</feature>
<dbReference type="OrthoDB" id="4640801at2"/>
<protein>
    <recommendedName>
        <fullName evidence="4">ParA family protein</fullName>
    </recommendedName>
</protein>
<evidence type="ECO:0000313" key="2">
    <source>
        <dbReference type="EMBL" id="OYN89541.1"/>
    </source>
</evidence>
<name>A0A255EF25_9ACTN</name>
<accession>A0A255EF25</accession>
<sequence>MALRTQGRSGTVRQFLQELHRFRPDTLSRGDVEAYTRKQPTGLFEAMVSARAGSDQLTAEEFRILQTILRRFYSVIVIDTANNEQAPAWQEAMRAASALIVPVKWKPDVVVPAVEMLEDLQKTAPELARRAVVVASHGVGEADPKYQLEGLNYLTPRAAKVVELPTDPHIAAGGPILWDQLTPAYRAGVQALGLAVAQTIPQPSLSPGLSQPPARMMPSAPAPLSPHPQPPQPAGPGYGAP</sequence>
<feature type="compositionally biased region" description="Pro residues" evidence="1">
    <location>
        <begin position="220"/>
        <end position="234"/>
    </location>
</feature>
<dbReference type="RefSeq" id="WP_094455374.1">
    <property type="nucleotide sequence ID" value="NZ_NMVJ01000009.1"/>
</dbReference>
<reference evidence="2 3" key="1">
    <citation type="submission" date="2017-07" db="EMBL/GenBank/DDBJ databases">
        <title>Draft whole genome sequences of clinical Proprionibacteriaceae strains.</title>
        <authorList>
            <person name="Bernier A.-M."/>
            <person name="Bernard K."/>
            <person name="Domingo M.-C."/>
        </authorList>
    </citation>
    <scope>NUCLEOTIDE SEQUENCE [LARGE SCALE GENOMIC DNA]</scope>
    <source>
        <strain evidence="2 3">NML 150081</strain>
    </source>
</reference>
<evidence type="ECO:0008006" key="4">
    <source>
        <dbReference type="Google" id="ProtNLM"/>
    </source>
</evidence>
<feature type="compositionally biased region" description="Low complexity" evidence="1">
    <location>
        <begin position="203"/>
        <end position="219"/>
    </location>
</feature>
<organism evidence="2 3">
    <name type="scientific">Parenemella sanctibonifatiensis</name>
    <dbReference type="NCBI Taxonomy" id="2016505"/>
    <lineage>
        <taxon>Bacteria</taxon>
        <taxon>Bacillati</taxon>
        <taxon>Actinomycetota</taxon>
        <taxon>Actinomycetes</taxon>
        <taxon>Propionibacteriales</taxon>
        <taxon>Propionibacteriaceae</taxon>
        <taxon>Parenemella</taxon>
    </lineage>
</organism>
<dbReference type="InterPro" id="IPR027417">
    <property type="entry name" value="P-loop_NTPase"/>
</dbReference>
<gene>
    <name evidence="2" type="ORF">CGZ91_11720</name>
</gene>
<dbReference type="EMBL" id="NMVJ01000009">
    <property type="protein sequence ID" value="OYN89541.1"/>
    <property type="molecule type" value="Genomic_DNA"/>
</dbReference>
<dbReference type="AlphaFoldDB" id="A0A255EF25"/>
<comment type="caution">
    <text evidence="2">The sequence shown here is derived from an EMBL/GenBank/DDBJ whole genome shotgun (WGS) entry which is preliminary data.</text>
</comment>